<keyword evidence="3" id="KW-0539">Nucleus</keyword>
<evidence type="ECO:0000256" key="4">
    <source>
        <dbReference type="SAM" id="MobiDB-lite"/>
    </source>
</evidence>
<comment type="subcellular location">
    <subcellularLocation>
        <location evidence="1">Nucleus</location>
    </subcellularLocation>
</comment>
<evidence type="ECO:0000313" key="6">
    <source>
        <dbReference type="Proteomes" id="UP000250140"/>
    </source>
</evidence>
<dbReference type="OrthoDB" id="19679at2759"/>
<evidence type="ECO:0000313" key="5">
    <source>
        <dbReference type="EMBL" id="OCL08136.1"/>
    </source>
</evidence>
<comment type="similarity">
    <text evidence="2">Belongs to the ESS2 family.</text>
</comment>
<evidence type="ECO:0000256" key="1">
    <source>
        <dbReference type="ARBA" id="ARBA00004123"/>
    </source>
</evidence>
<dbReference type="GO" id="GO:0071013">
    <property type="term" value="C:catalytic step 2 spliceosome"/>
    <property type="evidence" value="ECO:0007669"/>
    <property type="project" value="TreeGrafter"/>
</dbReference>
<proteinExistence type="inferred from homology"/>
<name>A0A8E2F0D8_9PEZI</name>
<feature type="non-terminal residue" evidence="5">
    <location>
        <position position="253"/>
    </location>
</feature>
<organism evidence="5 6">
    <name type="scientific">Glonium stellatum</name>
    <dbReference type="NCBI Taxonomy" id="574774"/>
    <lineage>
        <taxon>Eukaryota</taxon>
        <taxon>Fungi</taxon>
        <taxon>Dikarya</taxon>
        <taxon>Ascomycota</taxon>
        <taxon>Pezizomycotina</taxon>
        <taxon>Dothideomycetes</taxon>
        <taxon>Pleosporomycetidae</taxon>
        <taxon>Gloniales</taxon>
        <taxon>Gloniaceae</taxon>
        <taxon>Glonium</taxon>
    </lineage>
</organism>
<evidence type="ECO:0000256" key="3">
    <source>
        <dbReference type="ARBA" id="ARBA00023242"/>
    </source>
</evidence>
<dbReference type="Proteomes" id="UP000250140">
    <property type="component" value="Unassembled WGS sequence"/>
</dbReference>
<sequence length="253" mass="26577">MTSSQSSQALTKRTSDTALMPPPPAPKRIKRPAKVLDEDTYTDALSHIIARDFFPGLLETQTQQEYLDALDSHDDAWIAEAGRKLTQVMTPGPDGRRVRGRRGTSLTTPVIGTGHSRGSDSTPAAWSSSSRRSHHGRGDETPASVADSASCSPPNNPRPEPVDLSLSLSAFQARYTSEDNESFNALLDRQNAKKAEKYAWLHAGNKIPSARQIAHRAREARLLGAGSSGSGGSSSSSGGGNSLTTAGGGGGGG</sequence>
<gene>
    <name evidence="5" type="ORF">AOQ84DRAFT_377047</name>
</gene>
<dbReference type="EMBL" id="KV749710">
    <property type="protein sequence ID" value="OCL08136.1"/>
    <property type="molecule type" value="Genomic_DNA"/>
</dbReference>
<feature type="region of interest" description="Disordered" evidence="4">
    <location>
        <begin position="222"/>
        <end position="253"/>
    </location>
</feature>
<dbReference type="InterPro" id="IPR019148">
    <property type="entry name" value="Nuclear_protein_DGCR14_ESS-2"/>
</dbReference>
<dbReference type="PANTHER" id="PTHR12940:SF0">
    <property type="entry name" value="SPLICING FACTOR ESS-2 HOMOLOG"/>
    <property type="match status" value="1"/>
</dbReference>
<accession>A0A8E2F0D8</accession>
<keyword evidence="6" id="KW-1185">Reference proteome</keyword>
<reference evidence="5 6" key="1">
    <citation type="journal article" date="2016" name="Nat. Commun.">
        <title>Ectomycorrhizal ecology is imprinted in the genome of the dominant symbiotic fungus Cenococcum geophilum.</title>
        <authorList>
            <consortium name="DOE Joint Genome Institute"/>
            <person name="Peter M."/>
            <person name="Kohler A."/>
            <person name="Ohm R.A."/>
            <person name="Kuo A."/>
            <person name="Krutzmann J."/>
            <person name="Morin E."/>
            <person name="Arend M."/>
            <person name="Barry K.W."/>
            <person name="Binder M."/>
            <person name="Choi C."/>
            <person name="Clum A."/>
            <person name="Copeland A."/>
            <person name="Grisel N."/>
            <person name="Haridas S."/>
            <person name="Kipfer T."/>
            <person name="LaButti K."/>
            <person name="Lindquist E."/>
            <person name="Lipzen A."/>
            <person name="Maire R."/>
            <person name="Meier B."/>
            <person name="Mihaltcheva S."/>
            <person name="Molinier V."/>
            <person name="Murat C."/>
            <person name="Poggeler S."/>
            <person name="Quandt C.A."/>
            <person name="Sperisen C."/>
            <person name="Tritt A."/>
            <person name="Tisserant E."/>
            <person name="Crous P.W."/>
            <person name="Henrissat B."/>
            <person name="Nehls U."/>
            <person name="Egli S."/>
            <person name="Spatafora J.W."/>
            <person name="Grigoriev I.V."/>
            <person name="Martin F.M."/>
        </authorList>
    </citation>
    <scope>NUCLEOTIDE SEQUENCE [LARGE SCALE GENOMIC DNA]</scope>
    <source>
        <strain evidence="5 6">CBS 207.34</strain>
    </source>
</reference>
<feature type="region of interest" description="Disordered" evidence="4">
    <location>
        <begin position="1"/>
        <end position="34"/>
    </location>
</feature>
<dbReference type="PANTHER" id="PTHR12940">
    <property type="entry name" value="ES-2 PROTEIN - RELATED"/>
    <property type="match status" value="1"/>
</dbReference>
<dbReference type="Pfam" id="PF09751">
    <property type="entry name" value="Es2"/>
    <property type="match status" value="1"/>
</dbReference>
<protein>
    <submittedName>
        <fullName evidence="5">Uncharacterized protein</fullName>
    </submittedName>
</protein>
<feature type="compositionally biased region" description="Gly residues" evidence="4">
    <location>
        <begin position="226"/>
        <end position="253"/>
    </location>
</feature>
<feature type="compositionally biased region" description="Polar residues" evidence="4">
    <location>
        <begin position="1"/>
        <end position="12"/>
    </location>
</feature>
<dbReference type="AlphaFoldDB" id="A0A8E2F0D8"/>
<feature type="region of interest" description="Disordered" evidence="4">
    <location>
        <begin position="87"/>
        <end position="163"/>
    </location>
</feature>
<evidence type="ECO:0000256" key="2">
    <source>
        <dbReference type="ARBA" id="ARBA00009072"/>
    </source>
</evidence>